<dbReference type="PROSITE" id="PS00092">
    <property type="entry name" value="N6_MTASE"/>
    <property type="match status" value="1"/>
</dbReference>
<proteinExistence type="predicted"/>
<dbReference type="InterPro" id="IPR002052">
    <property type="entry name" value="DNA_methylase_N6_adenine_CS"/>
</dbReference>
<dbReference type="InterPro" id="IPR004114">
    <property type="entry name" value="THUMP_dom"/>
</dbReference>
<dbReference type="Gene3D" id="3.40.50.150">
    <property type="entry name" value="Vaccinia Virus protein VP39"/>
    <property type="match status" value="1"/>
</dbReference>
<gene>
    <name evidence="4" type="ORF">K9W45_00080</name>
</gene>
<dbReference type="GO" id="GO:0030488">
    <property type="term" value="P:tRNA methylation"/>
    <property type="evidence" value="ECO:0007669"/>
    <property type="project" value="TreeGrafter"/>
</dbReference>
<keyword evidence="2" id="KW-0694">RNA-binding</keyword>
<dbReference type="SUPFAM" id="SSF143437">
    <property type="entry name" value="THUMP domain-like"/>
    <property type="match status" value="1"/>
</dbReference>
<keyword evidence="1" id="KW-0808">Transferase</keyword>
<dbReference type="PANTHER" id="PTHR14911:SF21">
    <property type="entry name" value="N2-METHYLGUANOSINE TRNA METHYLTRANSFERASE"/>
    <property type="match status" value="1"/>
</dbReference>
<evidence type="ECO:0000256" key="2">
    <source>
        <dbReference type="PROSITE-ProRule" id="PRU00529"/>
    </source>
</evidence>
<dbReference type="AlphaFoldDB" id="A0A9Y1FL20"/>
<organism evidence="4">
    <name type="scientific">Candidatus Heimdallarchaeum aukensis</name>
    <dbReference type="NCBI Taxonomy" id="2876573"/>
    <lineage>
        <taxon>Archaea</taxon>
        <taxon>Promethearchaeati</taxon>
        <taxon>Candidatus Heimdallarchaeota</taxon>
        <taxon>Candidatus Heimdallarchaeia (ex Rinke et al. 2021) (nom. nud.)</taxon>
        <taxon>Candidatus Heimdallarchaeales</taxon>
        <taxon>Candidatus Heimdallarchaeaceae</taxon>
        <taxon>Candidatus Heimdallarchaeum</taxon>
    </lineage>
</organism>
<dbReference type="PANTHER" id="PTHR14911">
    <property type="entry name" value="THUMP DOMAIN-CONTAINING"/>
    <property type="match status" value="1"/>
</dbReference>
<reference evidence="4" key="1">
    <citation type="journal article" date="2022" name="Nat. Microbiol.">
        <title>Unique mobile elements and scalable gene flow at the prokaryote-eukaryote boundary revealed by circularized Asgard archaea genomes.</title>
        <authorList>
            <person name="Wu F."/>
            <person name="Speth D.R."/>
            <person name="Philosof A."/>
            <person name="Cremiere A."/>
            <person name="Narayanan A."/>
            <person name="Barco R.A."/>
            <person name="Connon S.A."/>
            <person name="Amend J.P."/>
            <person name="Antoshechkin I.A."/>
            <person name="Orphan V.J."/>
        </authorList>
    </citation>
    <scope>NUCLEOTIDE SEQUENCE</scope>
    <source>
        <strain evidence="4">PM71</strain>
    </source>
</reference>
<dbReference type="PRINTS" id="PR00507">
    <property type="entry name" value="N12N6MTFRASE"/>
</dbReference>
<dbReference type="InterPro" id="IPR029063">
    <property type="entry name" value="SAM-dependent_MTases_sf"/>
</dbReference>
<sequence>MKKYLVYLSGDYLNLALEELKASLEAEDIPYSNMELISQIVIFESNKEPLVAIRRCAYTHFLAELCFIGEIENNKIDVQVLTLPNLEEKKSIRVRIKKIGKNKSNFSTSEMEKTIAKEIYEHYLNHDFEVDLINADYTFRGICIANKLFVGFELYIQDKKEIVKREPGKRPVFRPGAMKVKFSRSLVNLCRVKKDSIFYDPFCGGGGLLLETLLLGAYSIGSDLDYRAIESSKVNLKTYVQKKYELLVADSRKLPIIRADAIATDPPYSIQSSTHGEEILSLLSKFLEEAQSLLKKGSYCVFCSPKKNQPEKIIDDFPSFSLKTIIDTRIHKSLTRRIIVLVKNSD</sequence>
<dbReference type="InterPro" id="IPR000241">
    <property type="entry name" value="RlmKL-like_Mtase"/>
</dbReference>
<evidence type="ECO:0000256" key="1">
    <source>
        <dbReference type="ARBA" id="ARBA00022603"/>
    </source>
</evidence>
<dbReference type="SUPFAM" id="SSF53335">
    <property type="entry name" value="S-adenosyl-L-methionine-dependent methyltransferases"/>
    <property type="match status" value="1"/>
</dbReference>
<dbReference type="Gene3D" id="3.30.2130.30">
    <property type="match status" value="1"/>
</dbReference>
<dbReference type="Pfam" id="PF02926">
    <property type="entry name" value="THUMP"/>
    <property type="match status" value="1"/>
</dbReference>
<keyword evidence="1" id="KW-0489">Methyltransferase</keyword>
<dbReference type="CDD" id="cd02440">
    <property type="entry name" value="AdoMet_MTases"/>
    <property type="match status" value="1"/>
</dbReference>
<dbReference type="GO" id="GO:0003723">
    <property type="term" value="F:RNA binding"/>
    <property type="evidence" value="ECO:0007669"/>
    <property type="project" value="UniProtKB-UniRule"/>
</dbReference>
<protein>
    <recommendedName>
        <fullName evidence="3">THUMP domain-containing protein</fullName>
    </recommendedName>
</protein>
<evidence type="ECO:0000259" key="3">
    <source>
        <dbReference type="PROSITE" id="PS51165"/>
    </source>
</evidence>
<evidence type="ECO:0000313" key="4">
    <source>
        <dbReference type="EMBL" id="UJG40870.1"/>
    </source>
</evidence>
<dbReference type="EMBL" id="CP084166">
    <property type="protein sequence ID" value="UJG40870.1"/>
    <property type="molecule type" value="Genomic_DNA"/>
</dbReference>
<feature type="domain" description="THUMP" evidence="3">
    <location>
        <begin position="47"/>
        <end position="154"/>
    </location>
</feature>
<dbReference type="Pfam" id="PF01170">
    <property type="entry name" value="UPF0020"/>
    <property type="match status" value="1"/>
</dbReference>
<dbReference type="GO" id="GO:0016423">
    <property type="term" value="F:tRNA (guanine) methyltransferase activity"/>
    <property type="evidence" value="ECO:0007669"/>
    <property type="project" value="TreeGrafter"/>
</dbReference>
<dbReference type="Proteomes" id="UP001201020">
    <property type="component" value="Chromosome"/>
</dbReference>
<dbReference type="SMART" id="SM00981">
    <property type="entry name" value="THUMP"/>
    <property type="match status" value="1"/>
</dbReference>
<dbReference type="PROSITE" id="PS51165">
    <property type="entry name" value="THUMP"/>
    <property type="match status" value="1"/>
</dbReference>
<accession>A0A9Y1FL20</accession>
<name>A0A9Y1FL20_9ARCH</name>